<dbReference type="OrthoDB" id="10536314at2759"/>
<name>U4LLA0_PYROM</name>
<proteinExistence type="predicted"/>
<accession>U4LLA0</accession>
<feature type="compositionally biased region" description="Acidic residues" evidence="1">
    <location>
        <begin position="1052"/>
        <end position="1065"/>
    </location>
</feature>
<feature type="compositionally biased region" description="Basic and acidic residues" evidence="1">
    <location>
        <begin position="1145"/>
        <end position="1154"/>
    </location>
</feature>
<feature type="region of interest" description="Disordered" evidence="1">
    <location>
        <begin position="116"/>
        <end position="142"/>
    </location>
</feature>
<feature type="region of interest" description="Disordered" evidence="1">
    <location>
        <begin position="954"/>
        <end position="1034"/>
    </location>
</feature>
<feature type="region of interest" description="Disordered" evidence="1">
    <location>
        <begin position="764"/>
        <end position="787"/>
    </location>
</feature>
<evidence type="ECO:0000313" key="3">
    <source>
        <dbReference type="EMBL" id="CCX30140.1"/>
    </source>
</evidence>
<feature type="compositionally biased region" description="Acidic residues" evidence="1">
    <location>
        <begin position="990"/>
        <end position="1003"/>
    </location>
</feature>
<dbReference type="Proteomes" id="UP000018144">
    <property type="component" value="Unassembled WGS sequence"/>
</dbReference>
<keyword evidence="4" id="KW-1185">Reference proteome</keyword>
<feature type="chain" id="PRO_5004652422" evidence="2">
    <location>
        <begin position="20"/>
        <end position="1403"/>
    </location>
</feature>
<evidence type="ECO:0000256" key="2">
    <source>
        <dbReference type="SAM" id="SignalP"/>
    </source>
</evidence>
<keyword evidence="2" id="KW-0732">Signal</keyword>
<feature type="compositionally biased region" description="Pro residues" evidence="1">
    <location>
        <begin position="125"/>
        <end position="142"/>
    </location>
</feature>
<feature type="region of interest" description="Disordered" evidence="1">
    <location>
        <begin position="1125"/>
        <end position="1154"/>
    </location>
</feature>
<feature type="compositionally biased region" description="Acidic residues" evidence="1">
    <location>
        <begin position="1132"/>
        <end position="1144"/>
    </location>
</feature>
<feature type="compositionally biased region" description="Acidic residues" evidence="1">
    <location>
        <begin position="1015"/>
        <end position="1024"/>
    </location>
</feature>
<reference evidence="3 4" key="1">
    <citation type="journal article" date="2013" name="PLoS Genet.">
        <title>The genome and development-dependent transcriptomes of Pyronema confluens: a window into fungal evolution.</title>
        <authorList>
            <person name="Traeger S."/>
            <person name="Altegoer F."/>
            <person name="Freitag M."/>
            <person name="Gabaldon T."/>
            <person name="Kempken F."/>
            <person name="Kumar A."/>
            <person name="Marcet-Houben M."/>
            <person name="Poggeler S."/>
            <person name="Stajich J.E."/>
            <person name="Nowrousian M."/>
        </authorList>
    </citation>
    <scope>NUCLEOTIDE SEQUENCE [LARGE SCALE GENOMIC DNA]</scope>
    <source>
        <strain evidence="4">CBS 100304</strain>
        <tissue evidence="3">Vegetative mycelium</tissue>
    </source>
</reference>
<gene>
    <name evidence="3" type="ORF">PCON_08242</name>
</gene>
<sequence>MKILRTFVLAVAWSATTLAFPIPFLTSPVSDIPHIVSEGNEHVDGNEGYVGYVGGYFDTPAKHPVIEDFYSPGPNLLLPPHLPQDTERPPYSGPPIAPSYDDFSSPIPEIIISPPSADLPQYGPYTPPSPPLTPPPSPPPSPIYDLLPPGPPQHGYIERPPYSGPPIAPDYDDFFAGGPEIIISAPYDTRDFLAPYTPPSPPLTPPSPVHDALPLSRIHKRQADNYGFSGWNAGYAVEFPSWGEAFGELTSAVGGVYDSARSWWKGDAAAASYDATSYETIGAGVGETVPAAPEMVTSTQQASDGLWASVKNLWQGDSSSTVSAPSTGLWDNVKSWWQGVSAPAPEVLDMEKVTDEPDNKGNAWSWLEGARGLWRSDFEGVDRTEVVMPEIDVPVINVEVPDLEGSINEAMGEMPEMPGMPEIPEIAIPEVPLQENPLPEIAAPEVSLPKPEPPLPSIATLPSIAPPSKSALKPWIRNSYQLSSNAGPLNDEEISAANTEAKHNGIANVMTSHLAEPKSVRFGYITSLEADPMTFGQWDYDERGHSDSYDRNEGNGRAYWDTTGDEDDAGSILSQDSDEDINQDLEYDPPAWILGENEDTVRVHESAEPTPEVAFIVDKDGHPQWTGDPGLQEAVEWQIELEGLAPWVGFANEVEDPDEGESIIGEDEDLATLVVVAGEHDEAGVWHPTLNDISMASLSNFVDEDTLAMLNNIEDPHPVVVEDNEINLSVPTGSVGGEEPLPVVADNNDIPVLEPSILNDLNKSLPTVEDNASDTPAPPGSFGEESPLDVVDDTELAALYQPLLEDHSMESLPAVVDDVNLNAALPPGSIVGEEPPPAEMEENSLPAAIPPPVVPDINEGYTSHGGNLYTAPVSTDKSLPAFVGHGFLPLSGKSAHPTTSPTTVKYAWKPKDTLPDNDDSFDRNTIYSFESSGSDKSSDSLGLSYDAWMNYESESPVSSSDSSVYSLDSTHLRPHPSDDELPDSSYESDAFSDDGEIWSDEEVWTPQKPFPRDDELPDDYDPYDESGRLKQPGWGDRYHAYLFGGNGFLDLPADDELSDDYDPYDESGRLKQPDQAYRSFGNNGFLPLLAPADDELPDDYDPYDESGRLKKPVWADRSFVDNEFLPHLPPNADDELGDDYDPYDESGKLVRPWRDNGPHREVYIVPAQGGHGELLASGEDFIWPEDDDSHAPKLHHPKATSNSNSKYRPSPGRYNSMDLDINPPSLKDYLKSEERARRQAAAEGRRFKDKHNYIYPNDILRDSYPGYSDEKWNIPVFGYEEDGLLTNSKLDRFNRIEKPRGRREGRVWKREITWERSASIDDVDSNEFPGYYESFPEFPEFPDEYPPYLRPGAPAGCGICESLSSLSELSQDSGLESGVWDDASLIHSTDSEDHGFDIYLSIN</sequence>
<dbReference type="EMBL" id="HF935427">
    <property type="protein sequence ID" value="CCX30140.1"/>
    <property type="molecule type" value="Genomic_DNA"/>
</dbReference>
<feature type="compositionally biased region" description="Low complexity" evidence="1">
    <location>
        <begin position="954"/>
        <end position="969"/>
    </location>
</feature>
<feature type="region of interest" description="Disordered" evidence="1">
    <location>
        <begin position="890"/>
        <end position="922"/>
    </location>
</feature>
<organism evidence="3 4">
    <name type="scientific">Pyronema omphalodes (strain CBS 100304)</name>
    <name type="common">Pyronema confluens</name>
    <dbReference type="NCBI Taxonomy" id="1076935"/>
    <lineage>
        <taxon>Eukaryota</taxon>
        <taxon>Fungi</taxon>
        <taxon>Dikarya</taxon>
        <taxon>Ascomycota</taxon>
        <taxon>Pezizomycotina</taxon>
        <taxon>Pezizomycetes</taxon>
        <taxon>Pezizales</taxon>
        <taxon>Pyronemataceae</taxon>
        <taxon>Pyronema</taxon>
    </lineage>
</organism>
<feature type="region of interest" description="Disordered" evidence="1">
    <location>
        <begin position="1185"/>
        <end position="1222"/>
    </location>
</feature>
<protein>
    <submittedName>
        <fullName evidence="3">Uncharacterized protein</fullName>
    </submittedName>
</protein>
<evidence type="ECO:0000313" key="4">
    <source>
        <dbReference type="Proteomes" id="UP000018144"/>
    </source>
</evidence>
<evidence type="ECO:0000256" key="1">
    <source>
        <dbReference type="SAM" id="MobiDB-lite"/>
    </source>
</evidence>
<feature type="region of interest" description="Disordered" evidence="1">
    <location>
        <begin position="1052"/>
        <end position="1076"/>
    </location>
</feature>
<feature type="signal peptide" evidence="2">
    <location>
        <begin position="1"/>
        <end position="19"/>
    </location>
</feature>